<dbReference type="Proteomes" id="UP001521116">
    <property type="component" value="Unassembled WGS sequence"/>
</dbReference>
<feature type="region of interest" description="Disordered" evidence="1">
    <location>
        <begin position="41"/>
        <end position="159"/>
    </location>
</feature>
<reference evidence="3 4" key="1">
    <citation type="submission" date="2024-02" db="EMBL/GenBank/DDBJ databases">
        <title>De novo assembly and annotation of 12 fungi associated with fruit tree decline syndrome in Ontario, Canada.</title>
        <authorList>
            <person name="Sulman M."/>
            <person name="Ellouze W."/>
            <person name="Ilyukhin E."/>
        </authorList>
    </citation>
    <scope>NUCLEOTIDE SEQUENCE [LARGE SCALE GENOMIC DNA]</scope>
    <source>
        <strain evidence="3 4">M1-105</strain>
    </source>
</reference>
<gene>
    <name evidence="3" type="ORF">SLS56_004928</name>
</gene>
<feature type="compositionally biased region" description="Basic and acidic residues" evidence="1">
    <location>
        <begin position="41"/>
        <end position="53"/>
    </location>
</feature>
<evidence type="ECO:0000256" key="1">
    <source>
        <dbReference type="SAM" id="MobiDB-lite"/>
    </source>
</evidence>
<name>A0ABR3SV49_9PEZI</name>
<evidence type="ECO:0000313" key="4">
    <source>
        <dbReference type="Proteomes" id="UP001521116"/>
    </source>
</evidence>
<protein>
    <submittedName>
        <fullName evidence="3">Uncharacterized protein</fullName>
    </submittedName>
</protein>
<keyword evidence="2" id="KW-0732">Signal</keyword>
<evidence type="ECO:0000313" key="3">
    <source>
        <dbReference type="EMBL" id="KAL1630401.1"/>
    </source>
</evidence>
<feature type="compositionally biased region" description="Basic and acidic residues" evidence="1">
    <location>
        <begin position="85"/>
        <end position="94"/>
    </location>
</feature>
<evidence type="ECO:0000256" key="2">
    <source>
        <dbReference type="SAM" id="SignalP"/>
    </source>
</evidence>
<feature type="compositionally biased region" description="Basic and acidic residues" evidence="1">
    <location>
        <begin position="104"/>
        <end position="145"/>
    </location>
</feature>
<comment type="caution">
    <text evidence="3">The sequence shown here is derived from an EMBL/GenBank/DDBJ whole genome shotgun (WGS) entry which is preliminary data.</text>
</comment>
<keyword evidence="4" id="KW-1185">Reference proteome</keyword>
<organism evidence="3 4">
    <name type="scientific">Neofusicoccum ribis</name>
    <dbReference type="NCBI Taxonomy" id="45134"/>
    <lineage>
        <taxon>Eukaryota</taxon>
        <taxon>Fungi</taxon>
        <taxon>Dikarya</taxon>
        <taxon>Ascomycota</taxon>
        <taxon>Pezizomycotina</taxon>
        <taxon>Dothideomycetes</taxon>
        <taxon>Dothideomycetes incertae sedis</taxon>
        <taxon>Botryosphaeriales</taxon>
        <taxon>Botryosphaeriaceae</taxon>
        <taxon>Neofusicoccum</taxon>
    </lineage>
</organism>
<feature type="chain" id="PRO_5045405756" evidence="2">
    <location>
        <begin position="20"/>
        <end position="159"/>
    </location>
</feature>
<proteinExistence type="predicted"/>
<dbReference type="EMBL" id="JAJVDC020000047">
    <property type="protein sequence ID" value="KAL1630401.1"/>
    <property type="molecule type" value="Genomic_DNA"/>
</dbReference>
<feature type="signal peptide" evidence="2">
    <location>
        <begin position="1"/>
        <end position="19"/>
    </location>
</feature>
<sequence>MHSIQTLMALLAIGAIANCAPITPSGRAVSLSSTTNLLARDADPTLSARKETSELAAELGLEDSKLNGTDDPAHQQKSQHGRNSRRSETEPERHRGGHDRHSKRREDEERHREESSGDVRHSGVEDGGEHRHRGGRENARREAKKGAPSGNQGTGLDAA</sequence>
<accession>A0ABR3SV49</accession>